<proteinExistence type="predicted"/>
<dbReference type="HOGENOM" id="CLU_2201197_0_0_1"/>
<dbReference type="AlphaFoldDB" id="A0A0E0E5X1"/>
<evidence type="ECO:0000313" key="2">
    <source>
        <dbReference type="EnsemblPlants" id="OMERI06G26420.1"/>
    </source>
</evidence>
<dbReference type="Gramene" id="OMERI06G26420.1">
    <property type="protein sequence ID" value="OMERI06G26420.1"/>
    <property type="gene ID" value="OMERI06G26420"/>
</dbReference>
<feature type="transmembrane region" description="Helical" evidence="1">
    <location>
        <begin position="49"/>
        <end position="74"/>
    </location>
</feature>
<evidence type="ECO:0000313" key="3">
    <source>
        <dbReference type="Proteomes" id="UP000008021"/>
    </source>
</evidence>
<name>A0A0E0E5X1_9ORYZ</name>
<keyword evidence="1" id="KW-0812">Transmembrane</keyword>
<keyword evidence="3" id="KW-1185">Reference proteome</keyword>
<protein>
    <submittedName>
        <fullName evidence="2">Uncharacterized protein</fullName>
    </submittedName>
</protein>
<organism evidence="2">
    <name type="scientific">Oryza meridionalis</name>
    <dbReference type="NCBI Taxonomy" id="40149"/>
    <lineage>
        <taxon>Eukaryota</taxon>
        <taxon>Viridiplantae</taxon>
        <taxon>Streptophyta</taxon>
        <taxon>Embryophyta</taxon>
        <taxon>Tracheophyta</taxon>
        <taxon>Spermatophyta</taxon>
        <taxon>Magnoliopsida</taxon>
        <taxon>Liliopsida</taxon>
        <taxon>Poales</taxon>
        <taxon>Poaceae</taxon>
        <taxon>BOP clade</taxon>
        <taxon>Oryzoideae</taxon>
        <taxon>Oryzeae</taxon>
        <taxon>Oryzinae</taxon>
        <taxon>Oryza</taxon>
    </lineage>
</organism>
<keyword evidence="1" id="KW-1133">Transmembrane helix</keyword>
<feature type="transmembrane region" description="Helical" evidence="1">
    <location>
        <begin position="81"/>
        <end position="102"/>
    </location>
</feature>
<reference evidence="2" key="2">
    <citation type="submission" date="2018-05" db="EMBL/GenBank/DDBJ databases">
        <title>OmerRS3 (Oryza meridionalis Reference Sequence Version 3).</title>
        <authorList>
            <person name="Zhang J."/>
            <person name="Kudrna D."/>
            <person name="Lee S."/>
            <person name="Talag J."/>
            <person name="Welchert J."/>
            <person name="Wing R.A."/>
        </authorList>
    </citation>
    <scope>NUCLEOTIDE SEQUENCE [LARGE SCALE GENOMIC DNA]</scope>
    <source>
        <strain evidence="2">cv. OR44</strain>
    </source>
</reference>
<evidence type="ECO:0000256" key="1">
    <source>
        <dbReference type="SAM" id="Phobius"/>
    </source>
</evidence>
<dbReference type="EnsemblPlants" id="OMERI06G26420.1">
    <property type="protein sequence ID" value="OMERI06G26420.1"/>
    <property type="gene ID" value="OMERI06G26420"/>
</dbReference>
<dbReference type="Proteomes" id="UP000008021">
    <property type="component" value="Chromosome 6"/>
</dbReference>
<accession>A0A0E0E5X1</accession>
<sequence length="108" mass="11361">MISPDTAHTVLGVLGDVVALVRYLSPSDVLYDMEEWVGGAYSAVQPHNMAIIIISATSMATQLVYIALFLAFSVGSVRRCLLLLLVVVAAFIGVLASSPSPIPTNSAL</sequence>
<keyword evidence="1" id="KW-0472">Membrane</keyword>
<reference evidence="2" key="1">
    <citation type="submission" date="2015-04" db="UniProtKB">
        <authorList>
            <consortium name="EnsemblPlants"/>
        </authorList>
    </citation>
    <scope>IDENTIFICATION</scope>
</reference>